<organism evidence="15 16">
    <name type="scientific">Pseudofrankia asymbiotica</name>
    <dbReference type="NCBI Taxonomy" id="1834516"/>
    <lineage>
        <taxon>Bacteria</taxon>
        <taxon>Bacillati</taxon>
        <taxon>Actinomycetota</taxon>
        <taxon>Actinomycetes</taxon>
        <taxon>Frankiales</taxon>
        <taxon>Frankiaceae</taxon>
        <taxon>Pseudofrankia</taxon>
    </lineage>
</organism>
<comment type="catalytic activity">
    <reaction evidence="1">
        <text>ATP + protein L-histidine = ADP + protein N-phospho-L-histidine.</text>
        <dbReference type="EC" id="2.7.13.3"/>
    </reaction>
</comment>
<gene>
    <name evidence="15" type="ORF">BL253_16655</name>
</gene>
<protein>
    <recommendedName>
        <fullName evidence="3">histidine kinase</fullName>
        <ecNumber evidence="3">2.7.13.3</ecNumber>
    </recommendedName>
</protein>
<dbReference type="InterPro" id="IPR003660">
    <property type="entry name" value="HAMP_dom"/>
</dbReference>
<dbReference type="SMART" id="SM00388">
    <property type="entry name" value="HisKA"/>
    <property type="match status" value="1"/>
</dbReference>
<evidence type="ECO:0000259" key="14">
    <source>
        <dbReference type="PROSITE" id="PS50885"/>
    </source>
</evidence>
<dbReference type="InterPro" id="IPR050428">
    <property type="entry name" value="TCS_sensor_his_kinase"/>
</dbReference>
<dbReference type="CDD" id="cd00082">
    <property type="entry name" value="HisKA"/>
    <property type="match status" value="1"/>
</dbReference>
<dbReference type="RefSeq" id="WP_076818020.1">
    <property type="nucleotide sequence ID" value="NZ_MOMC01000032.1"/>
</dbReference>
<evidence type="ECO:0000256" key="4">
    <source>
        <dbReference type="ARBA" id="ARBA00022553"/>
    </source>
</evidence>
<evidence type="ECO:0000313" key="16">
    <source>
        <dbReference type="Proteomes" id="UP000188929"/>
    </source>
</evidence>
<evidence type="ECO:0000313" key="15">
    <source>
        <dbReference type="EMBL" id="ONH29497.1"/>
    </source>
</evidence>
<comment type="subcellular location">
    <subcellularLocation>
        <location evidence="2">Cell membrane</location>
    </subcellularLocation>
</comment>
<evidence type="ECO:0000256" key="2">
    <source>
        <dbReference type="ARBA" id="ARBA00004236"/>
    </source>
</evidence>
<proteinExistence type="predicted"/>
<dbReference type="InterPro" id="IPR036890">
    <property type="entry name" value="HATPase_C_sf"/>
</dbReference>
<dbReference type="SMART" id="SM00387">
    <property type="entry name" value="HATPase_c"/>
    <property type="match status" value="1"/>
</dbReference>
<dbReference type="PANTHER" id="PTHR45436">
    <property type="entry name" value="SENSOR HISTIDINE KINASE YKOH"/>
    <property type="match status" value="1"/>
</dbReference>
<feature type="transmembrane region" description="Helical" evidence="12">
    <location>
        <begin position="145"/>
        <end position="164"/>
    </location>
</feature>
<dbReference type="AlphaFoldDB" id="A0A1V2IA33"/>
<keyword evidence="7 15" id="KW-0418">Kinase</keyword>
<keyword evidence="11" id="KW-0175">Coiled coil</keyword>
<dbReference type="Gene3D" id="3.30.565.10">
    <property type="entry name" value="Histidine kinase-like ATPase, C-terminal domain"/>
    <property type="match status" value="1"/>
</dbReference>
<evidence type="ECO:0000256" key="7">
    <source>
        <dbReference type="ARBA" id="ARBA00022777"/>
    </source>
</evidence>
<dbReference type="SMART" id="SM00304">
    <property type="entry name" value="HAMP"/>
    <property type="match status" value="1"/>
</dbReference>
<dbReference type="Pfam" id="PF02518">
    <property type="entry name" value="HATPase_c"/>
    <property type="match status" value="1"/>
</dbReference>
<keyword evidence="5" id="KW-0808">Transferase</keyword>
<keyword evidence="9" id="KW-0902">Two-component regulatory system</keyword>
<dbReference type="Proteomes" id="UP000188929">
    <property type="component" value="Unassembled WGS sequence"/>
</dbReference>
<dbReference type="EC" id="2.7.13.3" evidence="3"/>
<evidence type="ECO:0000259" key="13">
    <source>
        <dbReference type="PROSITE" id="PS50109"/>
    </source>
</evidence>
<dbReference type="SUPFAM" id="SSF158472">
    <property type="entry name" value="HAMP domain-like"/>
    <property type="match status" value="1"/>
</dbReference>
<dbReference type="SUPFAM" id="SSF47384">
    <property type="entry name" value="Homodimeric domain of signal transducing histidine kinase"/>
    <property type="match status" value="1"/>
</dbReference>
<dbReference type="CDD" id="cd00075">
    <property type="entry name" value="HATPase"/>
    <property type="match status" value="1"/>
</dbReference>
<comment type="caution">
    <text evidence="15">The sequence shown here is derived from an EMBL/GenBank/DDBJ whole genome shotgun (WGS) entry which is preliminary data.</text>
</comment>
<keyword evidence="8 12" id="KW-1133">Transmembrane helix</keyword>
<evidence type="ECO:0000256" key="3">
    <source>
        <dbReference type="ARBA" id="ARBA00012438"/>
    </source>
</evidence>
<dbReference type="EMBL" id="MOMC01000032">
    <property type="protein sequence ID" value="ONH29497.1"/>
    <property type="molecule type" value="Genomic_DNA"/>
</dbReference>
<dbReference type="PRINTS" id="PR00344">
    <property type="entry name" value="BCTRLSENSOR"/>
</dbReference>
<dbReference type="InterPro" id="IPR005467">
    <property type="entry name" value="His_kinase_dom"/>
</dbReference>
<dbReference type="PROSITE" id="PS50109">
    <property type="entry name" value="HIS_KIN"/>
    <property type="match status" value="1"/>
</dbReference>
<dbReference type="InterPro" id="IPR004358">
    <property type="entry name" value="Sig_transdc_His_kin-like_C"/>
</dbReference>
<feature type="domain" description="Histidine kinase" evidence="13">
    <location>
        <begin position="227"/>
        <end position="433"/>
    </location>
</feature>
<reference evidence="16" key="1">
    <citation type="submission" date="2016-10" db="EMBL/GenBank/DDBJ databases">
        <title>Frankia sp. NRRL B-16386 Genome sequencing.</title>
        <authorList>
            <person name="Ghodhbane-Gtari F."/>
            <person name="Swanson E."/>
            <person name="Gueddou A."/>
            <person name="Hezbri K."/>
            <person name="Ktari K."/>
            <person name="Nouioui I."/>
            <person name="Morris K."/>
            <person name="Simpson S."/>
            <person name="Abebe-Akele F."/>
            <person name="Thomas K."/>
            <person name="Gtari M."/>
            <person name="Tisa L.S."/>
        </authorList>
    </citation>
    <scope>NUCLEOTIDE SEQUENCE [LARGE SCALE GENOMIC DNA]</scope>
    <source>
        <strain evidence="16">NRRL B-16386</strain>
    </source>
</reference>
<evidence type="ECO:0000256" key="12">
    <source>
        <dbReference type="SAM" id="Phobius"/>
    </source>
</evidence>
<evidence type="ECO:0000256" key="9">
    <source>
        <dbReference type="ARBA" id="ARBA00023012"/>
    </source>
</evidence>
<accession>A0A1V2IA33</accession>
<keyword evidence="16" id="KW-1185">Reference proteome</keyword>
<evidence type="ECO:0000256" key="1">
    <source>
        <dbReference type="ARBA" id="ARBA00000085"/>
    </source>
</evidence>
<evidence type="ECO:0000256" key="11">
    <source>
        <dbReference type="SAM" id="Coils"/>
    </source>
</evidence>
<dbReference type="OrthoDB" id="5242752at2"/>
<feature type="coiled-coil region" evidence="11">
    <location>
        <begin position="200"/>
        <end position="231"/>
    </location>
</feature>
<dbReference type="Pfam" id="PF00512">
    <property type="entry name" value="HisKA"/>
    <property type="match status" value="1"/>
</dbReference>
<dbReference type="InterPro" id="IPR003594">
    <property type="entry name" value="HATPase_dom"/>
</dbReference>
<sequence length="447" mass="46269">MRWSVRLRATVLATVVVALALGTAGLVLVLVLTGSLESGASAEAGRRADEAAVGLTQVSEAGGPGDLRPVLTTTVGADPDVRVDGVTGGPGLLVTSGTGEEAGQAWQAGYATAERLVTTAAGPVTVSARVSLGPARAALKMLRDLLLVGLPVLLLLVAGLTWLLTGRALAPVSAIRATFADITATDLHRRVPVPRSGDEIARLARAMNATLDRLERAVERHKRFVADAAHELRSPLAILRTRLELGRREAPGLVGESLTDVDRLQVLAADLLLLARLDAGEPLRADEVDLGEVAAEEASRPRRAGVRIALDIAPDVVVAGSAAHLRRMVGNLVDNAVRHAETTVTVRVVAPATVQVSDDGTGIPAEHRESVFGRFTRLDETRGRDGGGSGLGLAIARDIARAHGGTLVAVEPDGEPGGNATGARLRAELPAAAIAVWAAAGRGRHAR</sequence>
<dbReference type="GO" id="GO:0005886">
    <property type="term" value="C:plasma membrane"/>
    <property type="evidence" value="ECO:0007669"/>
    <property type="project" value="UniProtKB-SubCell"/>
</dbReference>
<feature type="transmembrane region" description="Helical" evidence="12">
    <location>
        <begin position="12"/>
        <end position="32"/>
    </location>
</feature>
<dbReference type="STRING" id="1834516.BL253_16655"/>
<dbReference type="InterPro" id="IPR036097">
    <property type="entry name" value="HisK_dim/P_sf"/>
</dbReference>
<dbReference type="Gene3D" id="1.10.287.130">
    <property type="match status" value="1"/>
</dbReference>
<dbReference type="SUPFAM" id="SSF55874">
    <property type="entry name" value="ATPase domain of HSP90 chaperone/DNA topoisomerase II/histidine kinase"/>
    <property type="match status" value="1"/>
</dbReference>
<evidence type="ECO:0000256" key="5">
    <source>
        <dbReference type="ARBA" id="ARBA00022679"/>
    </source>
</evidence>
<keyword evidence="6 12" id="KW-0812">Transmembrane</keyword>
<dbReference type="PROSITE" id="PS50885">
    <property type="entry name" value="HAMP"/>
    <property type="match status" value="1"/>
</dbReference>
<dbReference type="GO" id="GO:0000155">
    <property type="term" value="F:phosphorelay sensor kinase activity"/>
    <property type="evidence" value="ECO:0007669"/>
    <property type="project" value="InterPro"/>
</dbReference>
<name>A0A1V2IA33_9ACTN</name>
<evidence type="ECO:0000256" key="10">
    <source>
        <dbReference type="ARBA" id="ARBA00023136"/>
    </source>
</evidence>
<dbReference type="Gene3D" id="6.10.340.10">
    <property type="match status" value="1"/>
</dbReference>
<dbReference type="Pfam" id="PF00672">
    <property type="entry name" value="HAMP"/>
    <property type="match status" value="1"/>
</dbReference>
<feature type="domain" description="HAMP" evidence="14">
    <location>
        <begin position="166"/>
        <end position="219"/>
    </location>
</feature>
<dbReference type="CDD" id="cd06225">
    <property type="entry name" value="HAMP"/>
    <property type="match status" value="1"/>
</dbReference>
<dbReference type="PANTHER" id="PTHR45436:SF5">
    <property type="entry name" value="SENSOR HISTIDINE KINASE TRCS"/>
    <property type="match status" value="1"/>
</dbReference>
<evidence type="ECO:0000256" key="6">
    <source>
        <dbReference type="ARBA" id="ARBA00022692"/>
    </source>
</evidence>
<evidence type="ECO:0000256" key="8">
    <source>
        <dbReference type="ARBA" id="ARBA00022989"/>
    </source>
</evidence>
<keyword evidence="10 12" id="KW-0472">Membrane</keyword>
<keyword evidence="4" id="KW-0597">Phosphoprotein</keyword>
<dbReference type="InterPro" id="IPR003661">
    <property type="entry name" value="HisK_dim/P_dom"/>
</dbReference>